<protein>
    <recommendedName>
        <fullName evidence="4">Methyltransferase</fullName>
        <ecNumber evidence="4">2.1.1.-</ecNumber>
    </recommendedName>
</protein>
<dbReference type="AlphaFoldDB" id="A0A1M6HRA0"/>
<dbReference type="InterPro" id="IPR010426">
    <property type="entry name" value="MTTB_MeTrfase"/>
</dbReference>
<reference evidence="7" key="1">
    <citation type="submission" date="2016-11" db="EMBL/GenBank/DDBJ databases">
        <authorList>
            <person name="Varghese N."/>
            <person name="Submissions S."/>
        </authorList>
    </citation>
    <scope>NUCLEOTIDE SEQUENCE [LARGE SCALE GENOMIC DNA]</scope>
    <source>
        <strain evidence="7">DSM 100564</strain>
    </source>
</reference>
<name>A0A1M6HRA0_9RHOB</name>
<evidence type="ECO:0000256" key="3">
    <source>
        <dbReference type="ARBA" id="ARBA00022679"/>
    </source>
</evidence>
<dbReference type="GO" id="GO:0015948">
    <property type="term" value="P:methanogenesis"/>
    <property type="evidence" value="ECO:0007669"/>
    <property type="project" value="UniProtKB-UniRule"/>
</dbReference>
<comment type="similarity">
    <text evidence="1 4">Belongs to the trimethylamine methyltransferase family.</text>
</comment>
<keyword evidence="2 6" id="KW-0489">Methyltransferase</keyword>
<evidence type="ECO:0000256" key="5">
    <source>
        <dbReference type="SAM" id="MobiDB-lite"/>
    </source>
</evidence>
<evidence type="ECO:0000313" key="6">
    <source>
        <dbReference type="EMBL" id="SHJ24740.1"/>
    </source>
</evidence>
<sequence length="514" mass="55652">MPEARTGRRGRGGGGAARRAERSAVSFETAKYIQRNIPNFEVLNEEAIEIIEYNAETILEEVGVNFVDNPAALDRWREAGADITGERVRIPRGLARKLCSTAPSEFTQHARNPEKSVVIGGRNLVLAPVYGPPFVRDVAGGRRYATMDDFNKFVKLAYMSKWLHHSGGTVCEPTDIPVNKRHLDMLMAHMTLSDKPFMGSVTEPSRAQDSVDMCGVLFGEDFVQNNTVMTSLTNINSPMTFDDVMMGSLEVYAQNNQACIISPFIVGGAMAPVSVAGTLTQVLAEVLAGVAYSQIVRPGAPAIFGAFVSSIDMNSGAPTFGTPEASLITYGAGQLARRLGLPYRSAGSFCGSKLPDAQAAYETANSLNMGLTSGVNFMLHSCGWLEGGLVADFEKFVMDADQLGALHGLAKGVSVDEEAQAMDAIREVGPGGHYLGCAHTQANFKTAFWKSDLLDYKPYETWEEEGARDTRSLASARVEKLLGDYQKPALEPSVEEALQAFVAQRKESMPDSFM</sequence>
<evidence type="ECO:0000313" key="7">
    <source>
        <dbReference type="Proteomes" id="UP000183982"/>
    </source>
</evidence>
<dbReference type="Gene3D" id="3.20.20.480">
    <property type="entry name" value="Trimethylamine methyltransferase-like"/>
    <property type="match status" value="1"/>
</dbReference>
<dbReference type="Pfam" id="PF06253">
    <property type="entry name" value="MTTB"/>
    <property type="match status" value="1"/>
</dbReference>
<dbReference type="GO" id="GO:0008168">
    <property type="term" value="F:methyltransferase activity"/>
    <property type="evidence" value="ECO:0007669"/>
    <property type="project" value="UniProtKB-KW"/>
</dbReference>
<dbReference type="EMBL" id="FQZQ01000006">
    <property type="protein sequence ID" value="SHJ24740.1"/>
    <property type="molecule type" value="Genomic_DNA"/>
</dbReference>
<keyword evidence="7" id="KW-1185">Reference proteome</keyword>
<organism evidence="6 7">
    <name type="scientific">Shimia gijangensis</name>
    <dbReference type="NCBI Taxonomy" id="1470563"/>
    <lineage>
        <taxon>Bacteria</taxon>
        <taxon>Pseudomonadati</taxon>
        <taxon>Pseudomonadota</taxon>
        <taxon>Alphaproteobacteria</taxon>
        <taxon>Rhodobacterales</taxon>
        <taxon>Roseobacteraceae</taxon>
    </lineage>
</organism>
<feature type="region of interest" description="Disordered" evidence="5">
    <location>
        <begin position="1"/>
        <end position="21"/>
    </location>
</feature>
<dbReference type="OrthoDB" id="5713681at2"/>
<dbReference type="Proteomes" id="UP000183982">
    <property type="component" value="Unassembled WGS sequence"/>
</dbReference>
<gene>
    <name evidence="6" type="ORF">SAMN05444000_106125</name>
</gene>
<dbReference type="GO" id="GO:0032259">
    <property type="term" value="P:methylation"/>
    <property type="evidence" value="ECO:0007669"/>
    <property type="project" value="UniProtKB-KW"/>
</dbReference>
<evidence type="ECO:0000256" key="4">
    <source>
        <dbReference type="PIRNR" id="PIRNR037567"/>
    </source>
</evidence>
<evidence type="ECO:0000256" key="2">
    <source>
        <dbReference type="ARBA" id="ARBA00022603"/>
    </source>
</evidence>
<dbReference type="RefSeq" id="WP_073251130.1">
    <property type="nucleotide sequence ID" value="NZ_FQZQ01000006.1"/>
</dbReference>
<dbReference type="EC" id="2.1.1.-" evidence="4"/>
<keyword evidence="3 4" id="KW-0808">Transferase</keyword>
<dbReference type="InterPro" id="IPR038601">
    <property type="entry name" value="MttB-like_sf"/>
</dbReference>
<dbReference type="STRING" id="1470563.SAMN05444000_106125"/>
<accession>A0A1M6HRA0</accession>
<dbReference type="PIRSF" id="PIRSF037567">
    <property type="entry name" value="MTTB_MeTrfase"/>
    <property type="match status" value="1"/>
</dbReference>
<evidence type="ECO:0000256" key="1">
    <source>
        <dbReference type="ARBA" id="ARBA00007137"/>
    </source>
</evidence>
<proteinExistence type="inferred from homology"/>